<dbReference type="Pfam" id="PF22534">
    <property type="entry name" value="RFC_C"/>
    <property type="match status" value="1"/>
</dbReference>
<dbReference type="EMBL" id="JAEPRE010000205">
    <property type="protein sequence ID" value="KAG2230382.1"/>
    <property type="molecule type" value="Genomic_DNA"/>
</dbReference>
<dbReference type="CDD" id="cd00024">
    <property type="entry name" value="CD_CSD"/>
    <property type="match status" value="1"/>
</dbReference>
<evidence type="ECO:0000313" key="8">
    <source>
        <dbReference type="Proteomes" id="UP000613177"/>
    </source>
</evidence>
<feature type="domain" description="Chromo" evidence="6">
    <location>
        <begin position="16"/>
        <end position="77"/>
    </location>
</feature>
<dbReference type="InterPro" id="IPR027417">
    <property type="entry name" value="P-loop_NTPase"/>
</dbReference>
<dbReference type="InterPro" id="IPR000953">
    <property type="entry name" value="Chromo/chromo_shadow_dom"/>
</dbReference>
<comment type="caution">
    <text evidence="7">The sequence shown here is derived from an EMBL/GenBank/DDBJ whole genome shotgun (WGS) entry which is preliminary data.</text>
</comment>
<dbReference type="PANTHER" id="PTHR11669">
    <property type="entry name" value="REPLICATION FACTOR C / DNA POLYMERASE III GAMMA-TAU SUBUNIT"/>
    <property type="match status" value="1"/>
</dbReference>
<reference evidence="7" key="1">
    <citation type="submission" date="2021-01" db="EMBL/GenBank/DDBJ databases">
        <title>Metabolic potential, ecology and presence of endohyphal bacteria is reflected in genomic diversity of Mucoromycotina.</title>
        <authorList>
            <person name="Muszewska A."/>
            <person name="Okrasinska A."/>
            <person name="Steczkiewicz K."/>
            <person name="Drgas O."/>
            <person name="Orlowska M."/>
            <person name="Perlinska-Lenart U."/>
            <person name="Aleksandrzak-Piekarczyk T."/>
            <person name="Szatraj K."/>
            <person name="Zielenkiewicz U."/>
            <person name="Pilsyk S."/>
            <person name="Malc E."/>
            <person name="Mieczkowski P."/>
            <person name="Kruszewska J.S."/>
            <person name="Biernat P."/>
            <person name="Pawlowska J."/>
        </authorList>
    </citation>
    <scope>NUCLEOTIDE SEQUENCE</scope>
    <source>
        <strain evidence="7">WA0000018081</strain>
    </source>
</reference>
<dbReference type="Pfam" id="PF03215">
    <property type="entry name" value="Rad17"/>
    <property type="match status" value="1"/>
</dbReference>
<keyword evidence="4" id="KW-0539">Nucleus</keyword>
<sequence length="556" mass="64648">MDSNKNELIESDEEVYEVEGLVGHRHPLSTKNHVEYLVKWKDYTDEYNSWENEDNIFSTELIENYWSKQHCTLEEFRSRAHRKKPKLSSSTENNPSPYAVMLDIERRQKLNELKSATITADPPAGLKWSDLDSVNNVFHSGVSTYFAEVTWNRPDTISFVPTRLLRKHCPLKLIYFYEAHVDFQNLFTRVFFFLLPVEHNNNNNKMSLWADKYKPKTLDQLSYHKDLSNHLKKLAHSDNFPHMLFYGPSGAGKKTRITAVLREIYGPSVDKLKVDQRQFISTSNRKMLFTVVSSNFHLELNPSDLGMYDRVIVQDVIKSIAQSQQIDPNARHQFKGTYIYMYILKLTREAQAALRRTMEKYTSTMRLILCCNSLSRIIAPVRSRCLLMRVGRPEVPEVVRVLQDVSSKEGFELPSELASKIAEHAERNLRAAMLSLESTAVKHSDLTTITQPESLDWEMAIARVAKLILEEQSPARLLTVRSHLYDIITKCIQSSIIIKRLAFYLTRNMDEEMKLKVIERAAFHEHRLRLGAKDIFHLEAFVANVMSMYKRHLNQM</sequence>
<dbReference type="GO" id="GO:0006271">
    <property type="term" value="P:DNA strand elongation involved in DNA replication"/>
    <property type="evidence" value="ECO:0007669"/>
    <property type="project" value="UniProtKB-ARBA"/>
</dbReference>
<organism evidence="7 8">
    <name type="scientific">Thamnidium elegans</name>
    <dbReference type="NCBI Taxonomy" id="101142"/>
    <lineage>
        <taxon>Eukaryota</taxon>
        <taxon>Fungi</taxon>
        <taxon>Fungi incertae sedis</taxon>
        <taxon>Mucoromycota</taxon>
        <taxon>Mucoromycotina</taxon>
        <taxon>Mucoromycetes</taxon>
        <taxon>Mucorales</taxon>
        <taxon>Mucorineae</taxon>
        <taxon>Mucoraceae</taxon>
        <taxon>Thamnidium</taxon>
    </lineage>
</organism>
<dbReference type="PANTHER" id="PTHR11669:SF1">
    <property type="entry name" value="REPLICATION FACTOR C SUBUNIT 3"/>
    <property type="match status" value="1"/>
</dbReference>
<name>A0A8H7SLK7_9FUNG</name>
<dbReference type="GO" id="GO:0031389">
    <property type="term" value="C:Rad17 RFC-like complex"/>
    <property type="evidence" value="ECO:0007669"/>
    <property type="project" value="TreeGrafter"/>
</dbReference>
<dbReference type="Gene3D" id="2.40.50.40">
    <property type="match status" value="2"/>
</dbReference>
<dbReference type="Pfam" id="PF21960">
    <property type="entry name" value="RCF1-5-like_lid"/>
    <property type="match status" value="1"/>
</dbReference>
<evidence type="ECO:0000256" key="3">
    <source>
        <dbReference type="ARBA" id="ARBA00022705"/>
    </source>
</evidence>
<dbReference type="Pfam" id="PF01393">
    <property type="entry name" value="Chromo_shadow"/>
    <property type="match status" value="1"/>
</dbReference>
<dbReference type="PROSITE" id="PS50013">
    <property type="entry name" value="CHROMO_2"/>
    <property type="match status" value="1"/>
</dbReference>
<dbReference type="CDD" id="cd00034">
    <property type="entry name" value="CSD"/>
    <property type="match status" value="1"/>
</dbReference>
<dbReference type="InterPro" id="IPR008251">
    <property type="entry name" value="Chromo_shadow_dom"/>
</dbReference>
<dbReference type="GO" id="GO:0006281">
    <property type="term" value="P:DNA repair"/>
    <property type="evidence" value="ECO:0007669"/>
    <property type="project" value="UniProtKB-ARBA"/>
</dbReference>
<dbReference type="SUPFAM" id="SSF54160">
    <property type="entry name" value="Chromo domain-like"/>
    <property type="match status" value="2"/>
</dbReference>
<dbReference type="GO" id="GO:0031391">
    <property type="term" value="C:Elg1 RFC-like complex"/>
    <property type="evidence" value="ECO:0007669"/>
    <property type="project" value="TreeGrafter"/>
</dbReference>
<evidence type="ECO:0000256" key="4">
    <source>
        <dbReference type="ARBA" id="ARBA00023242"/>
    </source>
</evidence>
<dbReference type="SUPFAM" id="SSF48019">
    <property type="entry name" value="post-AAA+ oligomerization domain-like"/>
    <property type="match status" value="1"/>
</dbReference>
<evidence type="ECO:0000256" key="2">
    <source>
        <dbReference type="ARBA" id="ARBA00005378"/>
    </source>
</evidence>
<dbReference type="SMART" id="SM00298">
    <property type="entry name" value="CHROMO"/>
    <property type="match status" value="1"/>
</dbReference>
<evidence type="ECO:0000313" key="7">
    <source>
        <dbReference type="EMBL" id="KAG2230382.1"/>
    </source>
</evidence>
<dbReference type="AlphaFoldDB" id="A0A8H7SLK7"/>
<evidence type="ECO:0000259" key="6">
    <source>
        <dbReference type="PROSITE" id="PS50013"/>
    </source>
</evidence>
<dbReference type="Proteomes" id="UP000613177">
    <property type="component" value="Unassembled WGS sequence"/>
</dbReference>
<gene>
    <name evidence="7" type="ORF">INT48_004193</name>
</gene>
<dbReference type="Gene3D" id="3.40.50.300">
    <property type="entry name" value="P-loop containing nucleotide triphosphate hydrolases"/>
    <property type="match status" value="1"/>
</dbReference>
<dbReference type="FunFam" id="1.10.8.60:FF:000030">
    <property type="entry name" value="replication factor C subunit 3"/>
    <property type="match status" value="1"/>
</dbReference>
<dbReference type="GO" id="GO:0003677">
    <property type="term" value="F:DNA binding"/>
    <property type="evidence" value="ECO:0007669"/>
    <property type="project" value="InterPro"/>
</dbReference>
<dbReference type="FunFam" id="3.40.50.300:FF:000136">
    <property type="entry name" value="Replication factor C subunit 5"/>
    <property type="match status" value="1"/>
</dbReference>
<keyword evidence="8" id="KW-1185">Reference proteome</keyword>
<evidence type="ECO:0000256" key="1">
    <source>
        <dbReference type="ARBA" id="ARBA00004123"/>
    </source>
</evidence>
<proteinExistence type="inferred from homology"/>
<dbReference type="InterPro" id="IPR023779">
    <property type="entry name" value="Chromodomain_CS"/>
</dbReference>
<dbReference type="InterPro" id="IPR023780">
    <property type="entry name" value="Chromo_domain"/>
</dbReference>
<dbReference type="GO" id="GO:0003689">
    <property type="term" value="F:DNA clamp loader activity"/>
    <property type="evidence" value="ECO:0007669"/>
    <property type="project" value="TreeGrafter"/>
</dbReference>
<protein>
    <recommendedName>
        <fullName evidence="5">Replication factor C subunit 5</fullName>
    </recommendedName>
</protein>
<dbReference type="PROSITE" id="PS00598">
    <property type="entry name" value="CHROMO_1"/>
    <property type="match status" value="1"/>
</dbReference>
<accession>A0A8H7SLK7</accession>
<dbReference type="FunFam" id="1.20.272.10:FF:000002">
    <property type="entry name" value="Replication factor C subunit 3"/>
    <property type="match status" value="1"/>
</dbReference>
<dbReference type="GO" id="GO:0005663">
    <property type="term" value="C:DNA replication factor C complex"/>
    <property type="evidence" value="ECO:0007669"/>
    <property type="project" value="TreeGrafter"/>
</dbReference>
<dbReference type="InterPro" id="IPR008921">
    <property type="entry name" value="DNA_pol3_clamp-load_cplx_C"/>
</dbReference>
<dbReference type="Gene3D" id="1.20.272.10">
    <property type="match status" value="1"/>
</dbReference>
<comment type="subcellular location">
    <subcellularLocation>
        <location evidence="1">Nucleus</location>
    </subcellularLocation>
</comment>
<dbReference type="SUPFAM" id="SSF52540">
    <property type="entry name" value="P-loop containing nucleoside triphosphate hydrolases"/>
    <property type="match status" value="1"/>
</dbReference>
<comment type="similarity">
    <text evidence="2">Belongs to the activator 1 small subunits family.</text>
</comment>
<keyword evidence="3" id="KW-0235">DNA replication</keyword>
<dbReference type="InterPro" id="IPR016197">
    <property type="entry name" value="Chromo-like_dom_sf"/>
</dbReference>
<dbReference type="Pfam" id="PF00385">
    <property type="entry name" value="Chromo"/>
    <property type="match status" value="1"/>
</dbReference>
<evidence type="ECO:0000256" key="5">
    <source>
        <dbReference type="ARBA" id="ARBA00070185"/>
    </source>
</evidence>
<dbReference type="GO" id="GO:0031390">
    <property type="term" value="C:Ctf18 RFC-like complex"/>
    <property type="evidence" value="ECO:0007669"/>
    <property type="project" value="TreeGrafter"/>
</dbReference>
<dbReference type="Gene3D" id="1.10.8.60">
    <property type="match status" value="1"/>
</dbReference>
<dbReference type="InterPro" id="IPR050238">
    <property type="entry name" value="DNA_Rep/Repair_Clamp_Loader"/>
</dbReference>
<dbReference type="GO" id="GO:0000792">
    <property type="term" value="C:heterochromatin"/>
    <property type="evidence" value="ECO:0007669"/>
    <property type="project" value="UniProtKB-ARBA"/>
</dbReference>